<gene>
    <name evidence="1" type="ORF">B2A_15198</name>
</gene>
<name>T0XXM7_9ZZZZ</name>
<comment type="caution">
    <text evidence="1">The sequence shown here is derived from an EMBL/GenBank/DDBJ whole genome shotgun (WGS) entry which is preliminary data.</text>
</comment>
<reference evidence="1" key="1">
    <citation type="submission" date="2013-08" db="EMBL/GenBank/DDBJ databases">
        <authorList>
            <person name="Mendez C."/>
            <person name="Richter M."/>
            <person name="Ferrer M."/>
            <person name="Sanchez J."/>
        </authorList>
    </citation>
    <scope>NUCLEOTIDE SEQUENCE</scope>
</reference>
<proteinExistence type="predicted"/>
<protein>
    <submittedName>
        <fullName evidence="1">Transcriptional regulator</fullName>
    </submittedName>
</protein>
<evidence type="ECO:0000313" key="1">
    <source>
        <dbReference type="EMBL" id="EQD27536.1"/>
    </source>
</evidence>
<dbReference type="AlphaFoldDB" id="T0XXM7"/>
<dbReference type="EMBL" id="AUZZ01011061">
    <property type="protein sequence ID" value="EQD27536.1"/>
    <property type="molecule type" value="Genomic_DNA"/>
</dbReference>
<sequence>MGEKMSNQSLRERFKLPEERAESASRIIREAIDAGLVKLDNPETASKRYARYVPFWA</sequence>
<accession>T0XXM7</accession>
<organism evidence="1">
    <name type="scientific">mine drainage metagenome</name>
    <dbReference type="NCBI Taxonomy" id="410659"/>
    <lineage>
        <taxon>unclassified sequences</taxon>
        <taxon>metagenomes</taxon>
        <taxon>ecological metagenomes</taxon>
    </lineage>
</organism>
<reference evidence="1" key="2">
    <citation type="journal article" date="2014" name="ISME J.">
        <title>Microbial stratification in low pH oxic and suboxic macroscopic growths along an acid mine drainage.</title>
        <authorList>
            <person name="Mendez-Garcia C."/>
            <person name="Mesa V."/>
            <person name="Sprenger R.R."/>
            <person name="Richter M."/>
            <person name="Diez M.S."/>
            <person name="Solano J."/>
            <person name="Bargiela R."/>
            <person name="Golyshina O.V."/>
            <person name="Manteca A."/>
            <person name="Ramos J.L."/>
            <person name="Gallego J.R."/>
            <person name="Llorente I."/>
            <person name="Martins Dos Santos V.A."/>
            <person name="Jensen O.N."/>
            <person name="Pelaez A.I."/>
            <person name="Sanchez J."/>
            <person name="Ferrer M."/>
        </authorList>
    </citation>
    <scope>NUCLEOTIDE SEQUENCE</scope>
</reference>